<dbReference type="AlphaFoldDB" id="A0A0F5L8F5"/>
<dbReference type="InterPro" id="IPR050176">
    <property type="entry name" value="LTTR"/>
</dbReference>
<dbReference type="Pfam" id="PF03466">
    <property type="entry name" value="LysR_substrate"/>
    <property type="match status" value="1"/>
</dbReference>
<dbReference type="Gene3D" id="3.40.190.10">
    <property type="entry name" value="Periplasmic binding protein-like II"/>
    <property type="match status" value="2"/>
</dbReference>
<reference evidence="6 7" key="1">
    <citation type="submission" date="2015-03" db="EMBL/GenBank/DDBJ databases">
        <authorList>
            <person name="Hassan Y.I."/>
            <person name="Lepp D."/>
            <person name="Zhou T."/>
        </authorList>
    </citation>
    <scope>NUCLEOTIDE SEQUENCE [LARGE SCALE GENOMIC DNA]</scope>
    <source>
        <strain evidence="6 7">GH2-10</strain>
    </source>
</reference>
<keyword evidence="4" id="KW-0804">Transcription</keyword>
<feature type="domain" description="HTH lysR-type" evidence="5">
    <location>
        <begin position="1"/>
        <end position="60"/>
    </location>
</feature>
<accession>A0A0F5L8F5</accession>
<keyword evidence="7" id="KW-1185">Reference proteome</keyword>
<comment type="similarity">
    <text evidence="1">Belongs to the LysR transcriptional regulatory family.</text>
</comment>
<evidence type="ECO:0000256" key="1">
    <source>
        <dbReference type="ARBA" id="ARBA00009437"/>
    </source>
</evidence>
<name>A0A0F5L8F5_9HYPH</name>
<dbReference type="PANTHER" id="PTHR30579">
    <property type="entry name" value="TRANSCRIPTIONAL REGULATOR"/>
    <property type="match status" value="1"/>
</dbReference>
<dbReference type="RefSeq" id="WP_046142744.1">
    <property type="nucleotide sequence ID" value="NZ_LAJG01000021.1"/>
</dbReference>
<dbReference type="InterPro" id="IPR036390">
    <property type="entry name" value="WH_DNA-bd_sf"/>
</dbReference>
<dbReference type="PATRIC" id="fig|361041.3.peg.1159"/>
<evidence type="ECO:0000313" key="6">
    <source>
        <dbReference type="EMBL" id="KKB78661.1"/>
    </source>
</evidence>
<dbReference type="InterPro" id="IPR000847">
    <property type="entry name" value="LysR_HTH_N"/>
</dbReference>
<dbReference type="PANTHER" id="PTHR30579:SF3">
    <property type="entry name" value="TRANSCRIPTIONAL REGULATORY PROTEIN"/>
    <property type="match status" value="1"/>
</dbReference>
<sequence>MDFSWDDLRLFLDVARLGGLSAATHTTRLSAATLGRRITALERQMGEPLFVRSQTGYQLTQAGEDLLSRAEDVETAMLTLKRWKDGAIGERVVRVSAGPWTSAFLARHVDRIWTAADRFALELVTANQKVDIGRRNADIGIRNQRPTEQWLAGRLIGKVAYGLYARPEMVSGVAAGYFVGVAGEGSQTNSARWLQARHADRIAIRGNDAMSVLELVAAGAGISVFPCFVGDADPRVSRMAATIPELETEQWLVCHHEERHTPAVRIVNDRIAALMHDHAPLFRGEKPHRGKSQGKTLGLR</sequence>
<evidence type="ECO:0000256" key="4">
    <source>
        <dbReference type="ARBA" id="ARBA00023163"/>
    </source>
</evidence>
<keyword evidence="2" id="KW-0805">Transcription regulation</keyword>
<evidence type="ECO:0000256" key="3">
    <source>
        <dbReference type="ARBA" id="ARBA00023125"/>
    </source>
</evidence>
<dbReference type="Proteomes" id="UP000033514">
    <property type="component" value="Unassembled WGS sequence"/>
</dbReference>
<dbReference type="InterPro" id="IPR036388">
    <property type="entry name" value="WH-like_DNA-bd_sf"/>
</dbReference>
<dbReference type="InterPro" id="IPR005119">
    <property type="entry name" value="LysR_subst-bd"/>
</dbReference>
<keyword evidence="3" id="KW-0238">DNA-binding</keyword>
<dbReference type="SUPFAM" id="SSF53850">
    <property type="entry name" value="Periplasmic binding protein-like II"/>
    <property type="match status" value="1"/>
</dbReference>
<dbReference type="STRING" id="361041.VW35_09035"/>
<protein>
    <recommendedName>
        <fullName evidence="5">HTH lysR-type domain-containing protein</fullName>
    </recommendedName>
</protein>
<dbReference type="SUPFAM" id="SSF46785">
    <property type="entry name" value="Winged helix' DNA-binding domain"/>
    <property type="match status" value="1"/>
</dbReference>
<dbReference type="Gene3D" id="1.10.10.10">
    <property type="entry name" value="Winged helix-like DNA-binding domain superfamily/Winged helix DNA-binding domain"/>
    <property type="match status" value="1"/>
</dbReference>
<comment type="caution">
    <text evidence="6">The sequence shown here is derived from an EMBL/GenBank/DDBJ whole genome shotgun (WGS) entry which is preliminary data.</text>
</comment>
<dbReference type="GO" id="GO:0003700">
    <property type="term" value="F:DNA-binding transcription factor activity"/>
    <property type="evidence" value="ECO:0007669"/>
    <property type="project" value="InterPro"/>
</dbReference>
<dbReference type="EMBL" id="LAJG01000021">
    <property type="protein sequence ID" value="KKB78661.1"/>
    <property type="molecule type" value="Genomic_DNA"/>
</dbReference>
<proteinExistence type="inferred from homology"/>
<dbReference type="GO" id="GO:0003677">
    <property type="term" value="F:DNA binding"/>
    <property type="evidence" value="ECO:0007669"/>
    <property type="project" value="UniProtKB-KW"/>
</dbReference>
<gene>
    <name evidence="6" type="ORF">VW35_09035</name>
</gene>
<organism evidence="6 7">
    <name type="scientific">Devosia soli</name>
    <dbReference type="NCBI Taxonomy" id="361041"/>
    <lineage>
        <taxon>Bacteria</taxon>
        <taxon>Pseudomonadati</taxon>
        <taxon>Pseudomonadota</taxon>
        <taxon>Alphaproteobacteria</taxon>
        <taxon>Hyphomicrobiales</taxon>
        <taxon>Devosiaceae</taxon>
        <taxon>Devosia</taxon>
    </lineage>
</organism>
<dbReference type="OrthoDB" id="9796526at2"/>
<evidence type="ECO:0000313" key="7">
    <source>
        <dbReference type="Proteomes" id="UP000033514"/>
    </source>
</evidence>
<evidence type="ECO:0000256" key="2">
    <source>
        <dbReference type="ARBA" id="ARBA00023015"/>
    </source>
</evidence>
<dbReference type="PROSITE" id="PS50931">
    <property type="entry name" value="HTH_LYSR"/>
    <property type="match status" value="1"/>
</dbReference>
<dbReference type="Pfam" id="PF00126">
    <property type="entry name" value="HTH_1"/>
    <property type="match status" value="1"/>
</dbReference>
<evidence type="ECO:0000259" key="5">
    <source>
        <dbReference type="PROSITE" id="PS50931"/>
    </source>
</evidence>